<evidence type="ECO:0000256" key="6">
    <source>
        <dbReference type="ARBA" id="ARBA00023152"/>
    </source>
</evidence>
<feature type="binding site" evidence="9 12">
    <location>
        <position position="127"/>
    </location>
    <ligand>
        <name>substrate</name>
    </ligand>
</feature>
<dbReference type="InterPro" id="IPR011258">
    <property type="entry name" value="BPG-indep_PGM_N"/>
</dbReference>
<proteinExistence type="inferred from homology"/>
<dbReference type="Pfam" id="PF01676">
    <property type="entry name" value="Metalloenzyme"/>
    <property type="match status" value="1"/>
</dbReference>
<evidence type="ECO:0000313" key="16">
    <source>
        <dbReference type="EMBL" id="OGH69371.1"/>
    </source>
</evidence>
<evidence type="ECO:0000256" key="3">
    <source>
        <dbReference type="ARBA" id="ARBA00004798"/>
    </source>
</evidence>
<dbReference type="PANTHER" id="PTHR31637:SF0">
    <property type="entry name" value="2,3-BISPHOSPHOGLYCERATE-INDEPENDENT PHOSPHOGLYCERATE MUTASE"/>
    <property type="match status" value="1"/>
</dbReference>
<dbReference type="SUPFAM" id="SSF53649">
    <property type="entry name" value="Alkaline phosphatase-like"/>
    <property type="match status" value="1"/>
</dbReference>
<feature type="binding site" evidence="9 13">
    <location>
        <position position="407"/>
    </location>
    <ligand>
        <name>Mn(2+)</name>
        <dbReference type="ChEBI" id="CHEBI:29035"/>
        <label>1</label>
    </ligand>
</feature>
<dbReference type="PIRSF" id="PIRSF001492">
    <property type="entry name" value="IPGAM"/>
    <property type="match status" value="1"/>
</dbReference>
<dbReference type="InterPro" id="IPR017850">
    <property type="entry name" value="Alkaline_phosphatase_core_sf"/>
</dbReference>
<feature type="active site" description="Phosphoserine intermediate" evidence="9 11">
    <location>
        <position position="65"/>
    </location>
</feature>
<evidence type="ECO:0000256" key="13">
    <source>
        <dbReference type="PIRSR" id="PIRSR001492-3"/>
    </source>
</evidence>
<comment type="pathway">
    <text evidence="3 9">Carbohydrate degradation; glycolysis; pyruvate from D-glyceraldehyde 3-phosphate: step 3/5.</text>
</comment>
<dbReference type="InterPro" id="IPR006124">
    <property type="entry name" value="Metalloenzyme"/>
</dbReference>
<dbReference type="GO" id="GO:0030145">
    <property type="term" value="F:manganese ion binding"/>
    <property type="evidence" value="ECO:0007669"/>
    <property type="project" value="UniProtKB-UniRule"/>
</dbReference>
<comment type="subunit">
    <text evidence="9">Monomer.</text>
</comment>
<accession>A0A1F6MCK7</accession>
<dbReference type="InterPro" id="IPR005995">
    <property type="entry name" value="Pgm_bpd_ind"/>
</dbReference>
<evidence type="ECO:0000256" key="1">
    <source>
        <dbReference type="ARBA" id="ARBA00000370"/>
    </source>
</evidence>
<evidence type="ECO:0000256" key="4">
    <source>
        <dbReference type="ARBA" id="ARBA00008819"/>
    </source>
</evidence>
<name>A0A1F6MCK7_9BACT</name>
<evidence type="ECO:0000256" key="7">
    <source>
        <dbReference type="ARBA" id="ARBA00023211"/>
    </source>
</evidence>
<dbReference type="InterPro" id="IPR036646">
    <property type="entry name" value="PGAM_B_sf"/>
</dbReference>
<evidence type="ECO:0000256" key="11">
    <source>
        <dbReference type="PIRSR" id="PIRSR001492-1"/>
    </source>
</evidence>
<feature type="binding site" evidence="9 13">
    <location>
        <position position="14"/>
    </location>
    <ligand>
        <name>Mn(2+)</name>
        <dbReference type="ChEBI" id="CHEBI:29035"/>
        <label>2</label>
    </ligand>
</feature>
<feature type="domain" description="BPG-independent PGAM N-terminal" evidence="15">
    <location>
        <begin position="85"/>
        <end position="303"/>
    </location>
</feature>
<comment type="catalytic activity">
    <reaction evidence="1 9">
        <text>(2R)-2-phosphoglycerate = (2R)-3-phosphoglycerate</text>
        <dbReference type="Rhea" id="RHEA:15901"/>
        <dbReference type="ChEBI" id="CHEBI:58272"/>
        <dbReference type="ChEBI" id="CHEBI:58289"/>
        <dbReference type="EC" id="5.4.2.12"/>
    </reaction>
</comment>
<feature type="binding site" evidence="9 13">
    <location>
        <position position="411"/>
    </location>
    <ligand>
        <name>Mn(2+)</name>
        <dbReference type="ChEBI" id="CHEBI:29035"/>
        <label>1</label>
    </ligand>
</feature>
<comment type="cofactor">
    <cofactor evidence="9">
        <name>Mn(2+)</name>
        <dbReference type="ChEBI" id="CHEBI:29035"/>
    </cofactor>
    <text evidence="9">Binds 2 manganese ions per subunit.</text>
</comment>
<evidence type="ECO:0000256" key="10">
    <source>
        <dbReference type="NCBIfam" id="TIGR01307"/>
    </source>
</evidence>
<gene>
    <name evidence="9" type="primary">gpmI</name>
    <name evidence="16" type="ORF">A3D53_00040</name>
</gene>
<dbReference type="GO" id="GO:0006007">
    <property type="term" value="P:glucose catabolic process"/>
    <property type="evidence" value="ECO:0007669"/>
    <property type="project" value="InterPro"/>
</dbReference>
<dbReference type="SUPFAM" id="SSF64158">
    <property type="entry name" value="2,3-Bisphosphoglycerate-independent phosphoglycerate mutase, substrate-binding domain"/>
    <property type="match status" value="1"/>
</dbReference>
<dbReference type="Gene3D" id="3.40.720.10">
    <property type="entry name" value="Alkaline Phosphatase, subunit A"/>
    <property type="match status" value="1"/>
</dbReference>
<feature type="binding site" evidence="9 13">
    <location>
        <position position="65"/>
    </location>
    <ligand>
        <name>Mn(2+)</name>
        <dbReference type="ChEBI" id="CHEBI:29035"/>
        <label>2</label>
    </ligand>
</feature>
<feature type="binding site" evidence="9 12">
    <location>
        <begin position="262"/>
        <end position="265"/>
    </location>
    <ligand>
        <name>substrate</name>
    </ligand>
</feature>
<evidence type="ECO:0000259" key="15">
    <source>
        <dbReference type="Pfam" id="PF06415"/>
    </source>
</evidence>
<feature type="binding site" evidence="9 12">
    <location>
        <begin position="157"/>
        <end position="158"/>
    </location>
    <ligand>
        <name>substrate</name>
    </ligand>
</feature>
<dbReference type="EC" id="5.4.2.12" evidence="9 10"/>
<feature type="binding site" evidence="9 12">
    <location>
        <position position="187"/>
    </location>
    <ligand>
        <name>substrate</name>
    </ligand>
</feature>
<feature type="binding site" evidence="9 12">
    <location>
        <position position="340"/>
    </location>
    <ligand>
        <name>substrate</name>
    </ligand>
</feature>
<comment type="similarity">
    <text evidence="4 9">Belongs to the BPG-independent phosphoglycerate mutase family.</text>
</comment>
<dbReference type="NCBIfam" id="TIGR01307">
    <property type="entry name" value="pgm_bpd_ind"/>
    <property type="match status" value="1"/>
</dbReference>
<evidence type="ECO:0000313" key="17">
    <source>
        <dbReference type="Proteomes" id="UP000176413"/>
    </source>
</evidence>
<keyword evidence="8 9" id="KW-0413">Isomerase</keyword>
<keyword evidence="7 9" id="KW-0464">Manganese</keyword>
<dbReference type="Gene3D" id="3.40.1450.10">
    <property type="entry name" value="BPG-independent phosphoglycerate mutase, domain B"/>
    <property type="match status" value="1"/>
</dbReference>
<dbReference type="PANTHER" id="PTHR31637">
    <property type="entry name" value="2,3-BISPHOSPHOGLYCERATE-INDEPENDENT PHOSPHOGLYCERATE MUTASE"/>
    <property type="match status" value="1"/>
</dbReference>
<dbReference type="GO" id="GO:0004619">
    <property type="term" value="F:phosphoglycerate mutase activity"/>
    <property type="evidence" value="ECO:0007669"/>
    <property type="project" value="UniProtKB-UniRule"/>
</dbReference>
<dbReference type="FunFam" id="3.40.1450.10:FF:000002">
    <property type="entry name" value="2,3-bisphosphoglycerate-independent phosphoglycerate mutase"/>
    <property type="match status" value="1"/>
</dbReference>
<dbReference type="EMBL" id="MFQA01000003">
    <property type="protein sequence ID" value="OGH69371.1"/>
    <property type="molecule type" value="Genomic_DNA"/>
</dbReference>
<dbReference type="CDD" id="cd16010">
    <property type="entry name" value="iPGM"/>
    <property type="match status" value="1"/>
</dbReference>
<reference evidence="16 17" key="1">
    <citation type="journal article" date="2016" name="Nat. Commun.">
        <title>Thousands of microbial genomes shed light on interconnected biogeochemical processes in an aquifer system.</title>
        <authorList>
            <person name="Anantharaman K."/>
            <person name="Brown C.T."/>
            <person name="Hug L.A."/>
            <person name="Sharon I."/>
            <person name="Castelle C.J."/>
            <person name="Probst A.J."/>
            <person name="Thomas B.C."/>
            <person name="Singh A."/>
            <person name="Wilkins M.J."/>
            <person name="Karaoz U."/>
            <person name="Brodie E.L."/>
            <person name="Williams K.H."/>
            <person name="Hubbard S.S."/>
            <person name="Banfield J.F."/>
        </authorList>
    </citation>
    <scope>NUCLEOTIDE SEQUENCE [LARGE SCALE GENOMIC DNA]</scope>
</reference>
<dbReference type="HAMAP" id="MF_01038">
    <property type="entry name" value="GpmI"/>
    <property type="match status" value="1"/>
</dbReference>
<feature type="binding site" evidence="9 12">
    <location>
        <position position="193"/>
    </location>
    <ligand>
        <name>substrate</name>
    </ligand>
</feature>
<feature type="binding site" evidence="9 13">
    <location>
        <position position="448"/>
    </location>
    <ligand>
        <name>Mn(2+)</name>
        <dbReference type="ChEBI" id="CHEBI:29035"/>
        <label>2</label>
    </ligand>
</feature>
<dbReference type="GO" id="GO:0005829">
    <property type="term" value="C:cytosol"/>
    <property type="evidence" value="ECO:0007669"/>
    <property type="project" value="TreeGrafter"/>
</dbReference>
<evidence type="ECO:0000256" key="9">
    <source>
        <dbReference type="HAMAP-Rule" id="MF_01038"/>
    </source>
</evidence>
<feature type="binding site" evidence="9 13">
    <location>
        <position position="467"/>
    </location>
    <ligand>
        <name>Mn(2+)</name>
        <dbReference type="ChEBI" id="CHEBI:29035"/>
        <label>1</label>
    </ligand>
</feature>
<evidence type="ECO:0000256" key="12">
    <source>
        <dbReference type="PIRSR" id="PIRSR001492-2"/>
    </source>
</evidence>
<evidence type="ECO:0000256" key="8">
    <source>
        <dbReference type="ARBA" id="ARBA00023235"/>
    </source>
</evidence>
<comment type="caution">
    <text evidence="16">The sequence shown here is derived from an EMBL/GenBank/DDBJ whole genome shotgun (WGS) entry which is preliminary data.</text>
</comment>
<dbReference type="Proteomes" id="UP000176413">
    <property type="component" value="Unassembled WGS sequence"/>
</dbReference>
<keyword evidence="6 9" id="KW-0324">Glycolysis</keyword>
<feature type="domain" description="Metalloenzyme" evidence="14">
    <location>
        <begin position="6"/>
        <end position="513"/>
    </location>
</feature>
<comment type="function">
    <text evidence="2 9">Catalyzes the interconversion of 2-phosphoglycerate and 3-phosphoglycerate.</text>
</comment>
<evidence type="ECO:0000259" key="14">
    <source>
        <dbReference type="Pfam" id="PF01676"/>
    </source>
</evidence>
<organism evidence="16 17">
    <name type="scientific">Candidatus Magasanikbacteria bacterium RIFCSPHIGHO2_02_FULL_45_10</name>
    <dbReference type="NCBI Taxonomy" id="1798679"/>
    <lineage>
        <taxon>Bacteria</taxon>
        <taxon>Candidatus Magasanikiibacteriota</taxon>
    </lineage>
</organism>
<dbReference type="Pfam" id="PF06415">
    <property type="entry name" value="iPGM_N"/>
    <property type="match status" value="1"/>
</dbReference>
<keyword evidence="5 9" id="KW-0479">Metal-binding</keyword>
<sequence>MENRHKTTVLIILDGWGVAKPGRLGNPITPENAPFYFDLLKQSAYAELEASGTSVGLPKGQEGNSEAGHLNIGAGRVVKQDAMYISESIKDGTFFKNSAFIHPLTEVKKKKGAVHLVGLLSNHNSAHSSPEHLYALLELCRAEGLKKVYLHLFTDGRDSGQHDALKHLRKLQNHLSAEQRIATIMGRFYGMDRNKNWDRTQLAFEAITESNGRMVAFPEEAISIAYNSGESDEFILPTIITEKGQPIAKVEEHDAIIYFNLRSDRSRQLTKAFVQPSFETMNPGSFIRRKRYKYLRLISMTDFGPDLSGIITAYPSRDVYNSLVQIMCPRRQLYIAESEKFAHITYFFNGGYAQHFCDEQWVMIASDRVVNFADEPALKSDEIADYVAKAIAGGEFDFIAANFAGADMVGHTGDLSASEKAVKTLDQGLKKVVSVLLKFGAQGIITADHGNIEEMVDLSTGEVDTEHSTNPVPMILLGSPEQYRSWGVEPGSRLKIGKLADVAPTLLAMMNISKPKEMTGKSFL</sequence>
<dbReference type="GO" id="GO:0006096">
    <property type="term" value="P:glycolytic process"/>
    <property type="evidence" value="ECO:0007669"/>
    <property type="project" value="UniProtKB-UniRule"/>
</dbReference>
<feature type="binding site" evidence="9 13">
    <location>
        <position position="449"/>
    </location>
    <ligand>
        <name>Mn(2+)</name>
        <dbReference type="ChEBI" id="CHEBI:29035"/>
        <label>2</label>
    </ligand>
</feature>
<dbReference type="AlphaFoldDB" id="A0A1F6MCK7"/>
<evidence type="ECO:0000256" key="2">
    <source>
        <dbReference type="ARBA" id="ARBA00002315"/>
    </source>
</evidence>
<protein>
    <recommendedName>
        <fullName evidence="9 10">2,3-bisphosphoglycerate-independent phosphoglycerate mutase</fullName>
        <shortName evidence="9">BPG-independent PGAM</shortName>
        <shortName evidence="9">Phosphoglyceromutase</shortName>
        <shortName evidence="9">iPGM</shortName>
        <ecNumber evidence="9 10">5.4.2.12</ecNumber>
    </recommendedName>
</protein>
<evidence type="ECO:0000256" key="5">
    <source>
        <dbReference type="ARBA" id="ARBA00022723"/>
    </source>
</evidence>
<dbReference type="UniPathway" id="UPA00109">
    <property type="reaction ID" value="UER00186"/>
</dbReference>